<evidence type="ECO:0000256" key="5">
    <source>
        <dbReference type="RuleBase" id="RU361187"/>
    </source>
</evidence>
<dbReference type="Pfam" id="PF04616">
    <property type="entry name" value="Glyco_hydro_43"/>
    <property type="match status" value="1"/>
</dbReference>
<comment type="caution">
    <text evidence="6">The sequence shown here is derived from an EMBL/GenBank/DDBJ whole genome shotgun (WGS) entry which is preliminary data.</text>
</comment>
<dbReference type="InterPro" id="IPR023296">
    <property type="entry name" value="Glyco_hydro_beta-prop_sf"/>
</dbReference>
<sequence>MKVFLFNIYFLSILFSACDTQWGEYPESIIDTVKVAYPIPIEQLQGRDPFVFADEVSETYYLTFNNQPHFRMYSSKDLENWKDEGYIFSAGADFWGKQDFWAPDLYKYQNKFYIFATFSAPSAKRGTSILIADKVTGPYKPLENRAITPTEWMSLDGSLFIDEEDTPWIVFCREWLEVTDGLIYAQRLTPDLKTTIGTPLLLLNASAAAWAAPIRSGNTIGYVTDAPFLYKTASGKLQMLWSSFDKNGNYAIGVAESESGTVEGPWRHLPDQLNNDDGGHAMIFKGFDGYKYISYHVPNSGTPRPRITKIEEVNGSLIIK</sequence>
<evidence type="ECO:0000256" key="1">
    <source>
        <dbReference type="ARBA" id="ARBA00004834"/>
    </source>
</evidence>
<dbReference type="InterPro" id="IPR050727">
    <property type="entry name" value="GH43_arabinanases"/>
</dbReference>
<protein>
    <submittedName>
        <fullName evidence="6">Family 43 glycosylhydrolase</fullName>
    </submittedName>
</protein>
<comment type="pathway">
    <text evidence="1">Glycan metabolism; L-arabinan degradation.</text>
</comment>
<dbReference type="RefSeq" id="WP_190312352.1">
    <property type="nucleotide sequence ID" value="NZ_JACNYL010000001.1"/>
</dbReference>
<dbReference type="PROSITE" id="PS51257">
    <property type="entry name" value="PROKAR_LIPOPROTEIN"/>
    <property type="match status" value="1"/>
</dbReference>
<organism evidence="6 7">
    <name type="scientific">Sphingobacterium chuzhouense</name>
    <dbReference type="NCBI Taxonomy" id="1742264"/>
    <lineage>
        <taxon>Bacteria</taxon>
        <taxon>Pseudomonadati</taxon>
        <taxon>Bacteroidota</taxon>
        <taxon>Sphingobacteriia</taxon>
        <taxon>Sphingobacteriales</taxon>
        <taxon>Sphingobacteriaceae</taxon>
        <taxon>Sphingobacterium</taxon>
    </lineage>
</organism>
<evidence type="ECO:0000256" key="4">
    <source>
        <dbReference type="ARBA" id="ARBA00023295"/>
    </source>
</evidence>
<comment type="similarity">
    <text evidence="2 5">Belongs to the glycosyl hydrolase 43 family.</text>
</comment>
<accession>A0ABR7XN56</accession>
<evidence type="ECO:0000256" key="3">
    <source>
        <dbReference type="ARBA" id="ARBA00022801"/>
    </source>
</evidence>
<dbReference type="InterPro" id="IPR006710">
    <property type="entry name" value="Glyco_hydro_43"/>
</dbReference>
<keyword evidence="7" id="KW-1185">Reference proteome</keyword>
<proteinExistence type="inferred from homology"/>
<keyword evidence="3 5" id="KW-0378">Hydrolase</keyword>
<dbReference type="PANTHER" id="PTHR43301">
    <property type="entry name" value="ARABINAN ENDO-1,5-ALPHA-L-ARABINOSIDASE"/>
    <property type="match status" value="1"/>
</dbReference>
<evidence type="ECO:0000313" key="7">
    <source>
        <dbReference type="Proteomes" id="UP000651112"/>
    </source>
</evidence>
<gene>
    <name evidence="6" type="ORF">H8B21_03340</name>
</gene>
<dbReference type="EMBL" id="JACNYL010000001">
    <property type="protein sequence ID" value="MBD1420597.1"/>
    <property type="molecule type" value="Genomic_DNA"/>
</dbReference>
<evidence type="ECO:0000256" key="2">
    <source>
        <dbReference type="ARBA" id="ARBA00009865"/>
    </source>
</evidence>
<dbReference type="PANTHER" id="PTHR43301:SF3">
    <property type="entry name" value="ARABINAN ENDO-1,5-ALPHA-L-ARABINOSIDASE A-RELATED"/>
    <property type="match status" value="1"/>
</dbReference>
<dbReference type="Gene3D" id="2.115.10.20">
    <property type="entry name" value="Glycosyl hydrolase domain, family 43"/>
    <property type="match status" value="1"/>
</dbReference>
<keyword evidence="4 5" id="KW-0326">Glycosidase</keyword>
<dbReference type="Proteomes" id="UP000651112">
    <property type="component" value="Unassembled WGS sequence"/>
</dbReference>
<evidence type="ECO:0000313" key="6">
    <source>
        <dbReference type="EMBL" id="MBD1420597.1"/>
    </source>
</evidence>
<dbReference type="CDD" id="cd08981">
    <property type="entry name" value="GH43_Bt1873-like"/>
    <property type="match status" value="1"/>
</dbReference>
<name>A0ABR7XN56_9SPHI</name>
<reference evidence="6 7" key="1">
    <citation type="submission" date="2020-08" db="EMBL/GenBank/DDBJ databases">
        <title>Sphingobacterium sp. DN00404 isolated from aquaculture water.</title>
        <authorList>
            <person name="Zhang M."/>
        </authorList>
    </citation>
    <scope>NUCLEOTIDE SEQUENCE [LARGE SCALE GENOMIC DNA]</scope>
    <source>
        <strain evidence="6 7">KCTC 42746</strain>
    </source>
</reference>
<dbReference type="SUPFAM" id="SSF75005">
    <property type="entry name" value="Arabinanase/levansucrase/invertase"/>
    <property type="match status" value="1"/>
</dbReference>